<evidence type="ECO:0000256" key="4">
    <source>
        <dbReference type="ARBA" id="ARBA00023186"/>
    </source>
</evidence>
<evidence type="ECO:0000256" key="7">
    <source>
        <dbReference type="ARBA" id="ARBA00093797"/>
    </source>
</evidence>
<dbReference type="Proteomes" id="UP001203004">
    <property type="component" value="Unassembled WGS sequence"/>
</dbReference>
<keyword evidence="10" id="KW-1185">Reference proteome</keyword>
<evidence type="ECO:0000256" key="5">
    <source>
        <dbReference type="ARBA" id="ARBA00093765"/>
    </source>
</evidence>
<sequence length="115" mass="13533">MGLQKIYDLTVELEQLVTDEKQSMSRDELIAKLRQLLDARGRLTAELSGTCSEAERPMGERIAEMNRTINKQLHLIKQEITNDMNHFRHRKRSINRYRNPYTGPTKDGMFLDKRE</sequence>
<name>A0ABT0MCH8_9BACL</name>
<comment type="similarity">
    <text evidence="6">Belongs to the bacillales FliT family.</text>
</comment>
<accession>A0ABT0MCH8</accession>
<dbReference type="InterPro" id="IPR008622">
    <property type="entry name" value="FliT"/>
</dbReference>
<gene>
    <name evidence="9" type="ORF">M3N64_10045</name>
</gene>
<evidence type="ECO:0000256" key="2">
    <source>
        <dbReference type="ARBA" id="ARBA00022490"/>
    </source>
</evidence>
<proteinExistence type="inferred from homology"/>
<protein>
    <recommendedName>
        <fullName evidence="7">Flagellar protein FliT</fullName>
    </recommendedName>
</protein>
<keyword evidence="2" id="KW-0963">Cytoplasm</keyword>
<comment type="caution">
    <text evidence="9">The sequence shown here is derived from an EMBL/GenBank/DDBJ whole genome shotgun (WGS) entry which is preliminary data.</text>
</comment>
<dbReference type="EMBL" id="JAMAST010000012">
    <property type="protein sequence ID" value="MCL1632278.1"/>
    <property type="molecule type" value="Genomic_DNA"/>
</dbReference>
<keyword evidence="3" id="KW-1005">Bacterial flagellum biogenesis</keyword>
<comment type="subcellular location">
    <subcellularLocation>
        <location evidence="1">Cytoplasm</location>
        <location evidence="1">Cytosol</location>
    </subcellularLocation>
</comment>
<evidence type="ECO:0000256" key="3">
    <source>
        <dbReference type="ARBA" id="ARBA00022795"/>
    </source>
</evidence>
<dbReference type="RefSeq" id="WP_249101845.1">
    <property type="nucleotide sequence ID" value="NZ_JAMAST010000012.1"/>
</dbReference>
<comment type="function">
    <text evidence="5">May act as an export chaperone for the filament capping protein FliD.</text>
</comment>
<keyword evidence="4" id="KW-0143">Chaperone</keyword>
<dbReference type="Pfam" id="PF05400">
    <property type="entry name" value="FliT"/>
    <property type="match status" value="1"/>
</dbReference>
<feature type="region of interest" description="Disordered" evidence="8">
    <location>
        <begin position="96"/>
        <end position="115"/>
    </location>
</feature>
<reference evidence="9 10" key="1">
    <citation type="submission" date="2022-05" db="EMBL/GenBank/DDBJ databases">
        <title>Sporolactobacillus sp nov CPB3-1, isolated from tree bark (Mangifera indica L.).</title>
        <authorList>
            <person name="Phuengjayaem S."/>
            <person name="Tanasupawat S."/>
        </authorList>
    </citation>
    <scope>NUCLEOTIDE SEQUENCE [LARGE SCALE GENOMIC DNA]</scope>
    <source>
        <strain evidence="9 10">CPB3-1</strain>
    </source>
</reference>
<evidence type="ECO:0000256" key="6">
    <source>
        <dbReference type="ARBA" id="ARBA00093785"/>
    </source>
</evidence>
<evidence type="ECO:0000256" key="8">
    <source>
        <dbReference type="SAM" id="MobiDB-lite"/>
    </source>
</evidence>
<evidence type="ECO:0000313" key="9">
    <source>
        <dbReference type="EMBL" id="MCL1632278.1"/>
    </source>
</evidence>
<evidence type="ECO:0000256" key="1">
    <source>
        <dbReference type="ARBA" id="ARBA00004514"/>
    </source>
</evidence>
<evidence type="ECO:0000313" key="10">
    <source>
        <dbReference type="Proteomes" id="UP001203004"/>
    </source>
</evidence>
<organism evidence="9 10">
    <name type="scientific">Sporolactobacillus mangiferae</name>
    <dbReference type="NCBI Taxonomy" id="2940498"/>
    <lineage>
        <taxon>Bacteria</taxon>
        <taxon>Bacillati</taxon>
        <taxon>Bacillota</taxon>
        <taxon>Bacilli</taxon>
        <taxon>Bacillales</taxon>
        <taxon>Sporolactobacillaceae</taxon>
        <taxon>Sporolactobacillus</taxon>
    </lineage>
</organism>